<dbReference type="HOGENOM" id="CLU_000604_1_22_7"/>
<dbReference type="KEGG" id="dti:Desti_2720"/>
<keyword evidence="7" id="KW-1185">Reference proteome</keyword>
<keyword evidence="3" id="KW-0067">ATP-binding</keyword>
<evidence type="ECO:0000256" key="4">
    <source>
        <dbReference type="ARBA" id="ARBA00038388"/>
    </source>
</evidence>
<dbReference type="eggNOG" id="COG1136">
    <property type="taxonomic scope" value="Bacteria"/>
</dbReference>
<evidence type="ECO:0000256" key="3">
    <source>
        <dbReference type="ARBA" id="ARBA00022840"/>
    </source>
</evidence>
<proteinExistence type="inferred from homology"/>
<dbReference type="SUPFAM" id="SSF52540">
    <property type="entry name" value="P-loop containing nucleoside triphosphate hydrolases"/>
    <property type="match status" value="1"/>
</dbReference>
<protein>
    <submittedName>
        <fullName evidence="6">ABC-type antimicrobial peptide transport system, ATPase component</fullName>
    </submittedName>
</protein>
<dbReference type="GO" id="GO:0022857">
    <property type="term" value="F:transmembrane transporter activity"/>
    <property type="evidence" value="ECO:0007669"/>
    <property type="project" value="TreeGrafter"/>
</dbReference>
<name>I4C756_DESTA</name>
<dbReference type="PROSITE" id="PS50893">
    <property type="entry name" value="ABC_TRANSPORTER_2"/>
    <property type="match status" value="1"/>
</dbReference>
<dbReference type="PANTHER" id="PTHR24220">
    <property type="entry name" value="IMPORT ATP-BINDING PROTEIN"/>
    <property type="match status" value="1"/>
</dbReference>
<dbReference type="SMART" id="SM00382">
    <property type="entry name" value="AAA"/>
    <property type="match status" value="1"/>
</dbReference>
<dbReference type="InterPro" id="IPR017911">
    <property type="entry name" value="MacB-like_ATP-bd"/>
</dbReference>
<dbReference type="FunFam" id="3.40.50.300:FF:000032">
    <property type="entry name" value="Export ABC transporter ATP-binding protein"/>
    <property type="match status" value="1"/>
</dbReference>
<organism evidence="6 7">
    <name type="scientific">Desulfomonile tiedjei (strain ATCC 49306 / DSM 6799 / DCB-1)</name>
    <dbReference type="NCBI Taxonomy" id="706587"/>
    <lineage>
        <taxon>Bacteria</taxon>
        <taxon>Pseudomonadati</taxon>
        <taxon>Thermodesulfobacteriota</taxon>
        <taxon>Desulfomonilia</taxon>
        <taxon>Desulfomonilales</taxon>
        <taxon>Desulfomonilaceae</taxon>
        <taxon>Desulfomonile</taxon>
    </lineage>
</organism>
<dbReference type="Proteomes" id="UP000006055">
    <property type="component" value="Chromosome"/>
</dbReference>
<dbReference type="Pfam" id="PF00005">
    <property type="entry name" value="ABC_tran"/>
    <property type="match status" value="1"/>
</dbReference>
<evidence type="ECO:0000256" key="2">
    <source>
        <dbReference type="ARBA" id="ARBA00022741"/>
    </source>
</evidence>
<feature type="domain" description="ABC transporter" evidence="5">
    <location>
        <begin position="12"/>
        <end position="238"/>
    </location>
</feature>
<dbReference type="PROSITE" id="PS00211">
    <property type="entry name" value="ABC_TRANSPORTER_1"/>
    <property type="match status" value="1"/>
</dbReference>
<dbReference type="GO" id="GO:0005886">
    <property type="term" value="C:plasma membrane"/>
    <property type="evidence" value="ECO:0007669"/>
    <property type="project" value="TreeGrafter"/>
</dbReference>
<evidence type="ECO:0000259" key="5">
    <source>
        <dbReference type="PROSITE" id="PS50893"/>
    </source>
</evidence>
<dbReference type="GO" id="GO:0016887">
    <property type="term" value="F:ATP hydrolysis activity"/>
    <property type="evidence" value="ECO:0007669"/>
    <property type="project" value="InterPro"/>
</dbReference>
<dbReference type="STRING" id="706587.Desti_2720"/>
<dbReference type="InterPro" id="IPR027417">
    <property type="entry name" value="P-loop_NTPase"/>
</dbReference>
<dbReference type="PATRIC" id="fig|706587.4.peg.3107"/>
<comment type="similarity">
    <text evidence="4">Belongs to the ABC transporter superfamily. Macrolide exporter (TC 3.A.1.122) family.</text>
</comment>
<reference evidence="7" key="1">
    <citation type="submission" date="2012-06" db="EMBL/GenBank/DDBJ databases">
        <title>Complete sequence of chromosome of Desulfomonile tiedjei DSM 6799.</title>
        <authorList>
            <person name="Lucas S."/>
            <person name="Copeland A."/>
            <person name="Lapidus A."/>
            <person name="Glavina del Rio T."/>
            <person name="Dalin E."/>
            <person name="Tice H."/>
            <person name="Bruce D."/>
            <person name="Goodwin L."/>
            <person name="Pitluck S."/>
            <person name="Peters L."/>
            <person name="Ovchinnikova G."/>
            <person name="Zeytun A."/>
            <person name="Lu M."/>
            <person name="Kyrpides N."/>
            <person name="Mavromatis K."/>
            <person name="Ivanova N."/>
            <person name="Brettin T."/>
            <person name="Detter J.C."/>
            <person name="Han C."/>
            <person name="Larimer F."/>
            <person name="Land M."/>
            <person name="Hauser L."/>
            <person name="Markowitz V."/>
            <person name="Cheng J.-F."/>
            <person name="Hugenholtz P."/>
            <person name="Woyke T."/>
            <person name="Wu D."/>
            <person name="Spring S."/>
            <person name="Schroeder M."/>
            <person name="Brambilla E."/>
            <person name="Klenk H.-P."/>
            <person name="Eisen J.A."/>
        </authorList>
    </citation>
    <scope>NUCLEOTIDE SEQUENCE [LARGE SCALE GENOMIC DNA]</scope>
    <source>
        <strain evidence="7">ATCC 49306 / DSM 6799 / DCB-1</strain>
    </source>
</reference>
<keyword evidence="1" id="KW-0813">Transport</keyword>
<dbReference type="GO" id="GO:0098796">
    <property type="term" value="C:membrane protein complex"/>
    <property type="evidence" value="ECO:0007669"/>
    <property type="project" value="UniProtKB-ARBA"/>
</dbReference>
<dbReference type="CDD" id="cd03255">
    <property type="entry name" value="ABC_MJ0796_LolCDE_FtsE"/>
    <property type="match status" value="1"/>
</dbReference>
<evidence type="ECO:0000313" key="6">
    <source>
        <dbReference type="EMBL" id="AFM25397.1"/>
    </source>
</evidence>
<dbReference type="Gene3D" id="3.40.50.300">
    <property type="entry name" value="P-loop containing nucleotide triphosphate hydrolases"/>
    <property type="match status" value="1"/>
</dbReference>
<dbReference type="OrthoDB" id="9809450at2"/>
<dbReference type="EMBL" id="CP003360">
    <property type="protein sequence ID" value="AFM25397.1"/>
    <property type="molecule type" value="Genomic_DNA"/>
</dbReference>
<dbReference type="InterPro" id="IPR015854">
    <property type="entry name" value="ABC_transpr_LolD-like"/>
</dbReference>
<dbReference type="PANTHER" id="PTHR24220:SF452">
    <property type="entry name" value="ABC TRANSPORTER ATP-BINDING PROTEIN"/>
    <property type="match status" value="1"/>
</dbReference>
<keyword evidence="2" id="KW-0547">Nucleotide-binding</keyword>
<gene>
    <name evidence="6" type="ordered locus">Desti_2720</name>
</gene>
<dbReference type="InterPro" id="IPR003593">
    <property type="entry name" value="AAA+_ATPase"/>
</dbReference>
<evidence type="ECO:0000256" key="1">
    <source>
        <dbReference type="ARBA" id="ARBA00022448"/>
    </source>
</evidence>
<dbReference type="RefSeq" id="WP_014810537.1">
    <property type="nucleotide sequence ID" value="NC_018025.1"/>
</dbReference>
<evidence type="ECO:0000313" key="7">
    <source>
        <dbReference type="Proteomes" id="UP000006055"/>
    </source>
</evidence>
<sequence>MTPETAEPNKIVVIEHLSKSYMRGDQEIPVLRDISLTVDEGEFLALMGPSGSGKTTLLNLIAGIDTPDEGMLRIGGENIAELDESKLSQWRARHVGFIFQFYNLIPVLNAFENVQLPLLLTSLSREIRREHAEVALKAVGLADRMDHYPSQLSGGQQQRVAIARALVTDPLLIVADEPTGDLDKRSAGEVLNLLTQLNDDFEKTIIMVTHDARAAKRSKKILYLDKGVLAESLVDDTL</sequence>
<dbReference type="InterPro" id="IPR017871">
    <property type="entry name" value="ABC_transporter-like_CS"/>
</dbReference>
<dbReference type="GO" id="GO:0005524">
    <property type="term" value="F:ATP binding"/>
    <property type="evidence" value="ECO:0007669"/>
    <property type="project" value="UniProtKB-KW"/>
</dbReference>
<dbReference type="AlphaFoldDB" id="I4C756"/>
<accession>I4C756</accession>
<dbReference type="InterPro" id="IPR003439">
    <property type="entry name" value="ABC_transporter-like_ATP-bd"/>
</dbReference>